<dbReference type="EMBL" id="VCHE01000031">
    <property type="protein sequence ID" value="KAB2575646.1"/>
    <property type="molecule type" value="Genomic_DNA"/>
</dbReference>
<dbReference type="AlphaFoldDB" id="A0A5N5DCT4"/>
<accession>A0A5N5DCT4</accession>
<evidence type="ECO:0000313" key="3">
    <source>
        <dbReference type="Proteomes" id="UP000325902"/>
    </source>
</evidence>
<reference evidence="2 3" key="1">
    <citation type="journal article" date="2019" name="Sci. Rep.">
        <title>A multi-omics analysis of the grapevine pathogen Lasiodiplodia theobromae reveals that temperature affects the expression of virulence- and pathogenicity-related genes.</title>
        <authorList>
            <person name="Felix C."/>
            <person name="Meneses R."/>
            <person name="Goncalves M.F.M."/>
            <person name="Tilleman L."/>
            <person name="Duarte A.S."/>
            <person name="Jorrin-Novo J.V."/>
            <person name="Van de Peer Y."/>
            <person name="Deforce D."/>
            <person name="Van Nieuwerburgh F."/>
            <person name="Esteves A.C."/>
            <person name="Alves A."/>
        </authorList>
    </citation>
    <scope>NUCLEOTIDE SEQUENCE [LARGE SCALE GENOMIC DNA]</scope>
    <source>
        <strain evidence="2 3">LA-SOL3</strain>
    </source>
</reference>
<feature type="coiled-coil region" evidence="1">
    <location>
        <begin position="259"/>
        <end position="293"/>
    </location>
</feature>
<protein>
    <submittedName>
        <fullName evidence="2">Uncharacterized protein</fullName>
    </submittedName>
</protein>
<organism evidence="2 3">
    <name type="scientific">Lasiodiplodia theobromae</name>
    <dbReference type="NCBI Taxonomy" id="45133"/>
    <lineage>
        <taxon>Eukaryota</taxon>
        <taxon>Fungi</taxon>
        <taxon>Dikarya</taxon>
        <taxon>Ascomycota</taxon>
        <taxon>Pezizomycotina</taxon>
        <taxon>Dothideomycetes</taxon>
        <taxon>Dothideomycetes incertae sedis</taxon>
        <taxon>Botryosphaeriales</taxon>
        <taxon>Botryosphaeriaceae</taxon>
        <taxon>Lasiodiplodia</taxon>
    </lineage>
</organism>
<name>A0A5N5DCT4_9PEZI</name>
<evidence type="ECO:0000313" key="2">
    <source>
        <dbReference type="EMBL" id="KAB2575646.1"/>
    </source>
</evidence>
<dbReference type="Proteomes" id="UP000325902">
    <property type="component" value="Unassembled WGS sequence"/>
</dbReference>
<evidence type="ECO:0000256" key="1">
    <source>
        <dbReference type="SAM" id="Coils"/>
    </source>
</evidence>
<comment type="caution">
    <text evidence="2">The sequence shown here is derived from an EMBL/GenBank/DDBJ whole genome shotgun (WGS) entry which is preliminary data.</text>
</comment>
<keyword evidence="3" id="KW-1185">Reference proteome</keyword>
<sequence>MHGPLPPYFVPFHANDYQYQKMKYEVKMARTPESDPLKFMIEYHPLSNSGMNCYLEPRSVREPRPPISLEEPGFGRPPLEYVATDWSWRRFYDPNEALYEALKTSRMAAKQPVPSYESLERVLRRVNDERGTLFVDDRPTPYHPKDQAFRLLPHEPYLAHVARQFRVSIAIAQPFGHSDSLDLLDRSTFRKVWKQPSPGIFFRWARAPHQELYPPIFMGRFMNMWYALSARDPDIYQVIANPDVPLLIHNLWDEFCPQNDSLIRKNEIKNLQIAALENQLLEVKAELEVEKRATNTLTSIVKKHREENKAPQKMKSQIDSFTPSGAKDGLLQAINHATETNDKAFKVMLENVTAIAMMEDTSNI</sequence>
<proteinExistence type="predicted"/>
<gene>
    <name evidence="2" type="ORF">DBV05_g5685</name>
</gene>
<keyword evidence="1" id="KW-0175">Coiled coil</keyword>